<proteinExistence type="inferred from homology"/>
<gene>
    <name evidence="4" type="ORF">BJ322DRAFT_1145224</name>
</gene>
<dbReference type="Proteomes" id="UP000736335">
    <property type="component" value="Unassembled WGS sequence"/>
</dbReference>
<dbReference type="EMBL" id="WIUZ02000015">
    <property type="protein sequence ID" value="KAF9780724.1"/>
    <property type="molecule type" value="Genomic_DNA"/>
</dbReference>
<dbReference type="PANTHER" id="PTHR43245">
    <property type="entry name" value="BIFUNCTIONAL POLYMYXIN RESISTANCE PROTEIN ARNA"/>
    <property type="match status" value="1"/>
</dbReference>
<feature type="domain" description="3-beta hydroxysteroid dehydrogenase/isomerase" evidence="3">
    <location>
        <begin position="75"/>
        <end position="364"/>
    </location>
</feature>
<dbReference type="AlphaFoldDB" id="A0A9P6H6U3"/>
<dbReference type="GO" id="GO:0016616">
    <property type="term" value="F:oxidoreductase activity, acting on the CH-OH group of donors, NAD or NADP as acceptor"/>
    <property type="evidence" value="ECO:0007669"/>
    <property type="project" value="InterPro"/>
</dbReference>
<evidence type="ECO:0000313" key="5">
    <source>
        <dbReference type="Proteomes" id="UP000736335"/>
    </source>
</evidence>
<evidence type="ECO:0000313" key="4">
    <source>
        <dbReference type="EMBL" id="KAF9780724.1"/>
    </source>
</evidence>
<name>A0A9P6H6U3_9AGAM</name>
<dbReference type="SUPFAM" id="SSF51735">
    <property type="entry name" value="NAD(P)-binding Rossmann-fold domains"/>
    <property type="match status" value="1"/>
</dbReference>
<protein>
    <recommendedName>
        <fullName evidence="3">3-beta hydroxysteroid dehydrogenase/isomerase domain-containing protein</fullName>
    </recommendedName>
</protein>
<keyword evidence="5" id="KW-1185">Reference proteome</keyword>
<evidence type="ECO:0000256" key="2">
    <source>
        <dbReference type="ARBA" id="ARBA00023002"/>
    </source>
</evidence>
<dbReference type="InterPro" id="IPR002225">
    <property type="entry name" value="3Beta_OHSteriod_DH/Estase"/>
</dbReference>
<sequence length="521" mass="56629">MGFVDGSILSLTILLLAYLYGKLNDAKLTKVPPEVRAEATCDFSPENILLTATRLKESPLQIASRLPPRTGRRYIIVGGSGFLGGWIVNHLLTRGEDPNNIRIVDIRAPTRTDLTHGPGNLVEFVRADVTDEESVIVGFTKPWPPAASQDADITVFCTAANIRFYEKHPSLLPLSVKVNVTGLENVINGSLACGATILIATSSGSIGVRSTRFLLAPWESEPKFFTQVLRDDAKESTRSHRSFFSNYGYTKMIGEVRVLAADKTTGAGGKILRTGAIRPGNGVYGVGGDQLLEMYLKNPDTRVTWIPNIVQHFISVENCSLAHLCYEQRLAELAGGGRNPDIGGRPFIVTDAGPPIAYGDCYRTVEVLSGREIKFQVLSPSWMLLLAHVFQTYYLTTYFLSRSSNIFLRTAGDLLPRLSSLLVNLQPSLWNLTSVHLIFDSSSAQARPEAGGLGYEPLWTSLEGFCQVVSDFQSGRVVDHVHTSGGQGSIATSGVPHAQAGVKRGLEKAGSVVAHSNRLMK</sequence>
<comment type="similarity">
    <text evidence="1">Belongs to the 3-beta-HSD family.</text>
</comment>
<reference evidence="4" key="2">
    <citation type="submission" date="2020-11" db="EMBL/GenBank/DDBJ databases">
        <authorList>
            <consortium name="DOE Joint Genome Institute"/>
            <person name="Kuo A."/>
            <person name="Miyauchi S."/>
            <person name="Kiss E."/>
            <person name="Drula E."/>
            <person name="Kohler A."/>
            <person name="Sanchez-Garcia M."/>
            <person name="Andreopoulos B."/>
            <person name="Barry K.W."/>
            <person name="Bonito G."/>
            <person name="Buee M."/>
            <person name="Carver A."/>
            <person name="Chen C."/>
            <person name="Cichocki N."/>
            <person name="Clum A."/>
            <person name="Culley D."/>
            <person name="Crous P.W."/>
            <person name="Fauchery L."/>
            <person name="Girlanda M."/>
            <person name="Hayes R."/>
            <person name="Keri Z."/>
            <person name="Labutti K."/>
            <person name="Lipzen A."/>
            <person name="Lombard V."/>
            <person name="Magnuson J."/>
            <person name="Maillard F."/>
            <person name="Morin E."/>
            <person name="Murat C."/>
            <person name="Nolan M."/>
            <person name="Ohm R."/>
            <person name="Pangilinan J."/>
            <person name="Pereira M."/>
            <person name="Perotto S."/>
            <person name="Peter M."/>
            <person name="Riley R."/>
            <person name="Sitrit Y."/>
            <person name="Stielow B."/>
            <person name="Szollosi G."/>
            <person name="Zifcakova L."/>
            <person name="Stursova M."/>
            <person name="Spatafora J.W."/>
            <person name="Tedersoo L."/>
            <person name="Vaario L.-M."/>
            <person name="Yamada A."/>
            <person name="Yan M."/>
            <person name="Wang P."/>
            <person name="Xu J."/>
            <person name="Bruns T."/>
            <person name="Baldrian P."/>
            <person name="Vilgalys R."/>
            <person name="Henrissat B."/>
            <person name="Grigoriev I.V."/>
            <person name="Hibbett D."/>
            <person name="Nagy L.G."/>
            <person name="Martin F.M."/>
        </authorList>
    </citation>
    <scope>NUCLEOTIDE SEQUENCE</scope>
    <source>
        <strain evidence="4">UH-Tt-Lm1</strain>
    </source>
</reference>
<dbReference type="Pfam" id="PF01073">
    <property type="entry name" value="3Beta_HSD"/>
    <property type="match status" value="1"/>
</dbReference>
<organism evidence="4 5">
    <name type="scientific">Thelephora terrestris</name>
    <dbReference type="NCBI Taxonomy" id="56493"/>
    <lineage>
        <taxon>Eukaryota</taxon>
        <taxon>Fungi</taxon>
        <taxon>Dikarya</taxon>
        <taxon>Basidiomycota</taxon>
        <taxon>Agaricomycotina</taxon>
        <taxon>Agaricomycetes</taxon>
        <taxon>Thelephorales</taxon>
        <taxon>Thelephoraceae</taxon>
        <taxon>Thelephora</taxon>
    </lineage>
</organism>
<comment type="caution">
    <text evidence="4">The sequence shown here is derived from an EMBL/GenBank/DDBJ whole genome shotgun (WGS) entry which is preliminary data.</text>
</comment>
<dbReference type="PANTHER" id="PTHR43245:SF51">
    <property type="entry name" value="SHORT CHAIN DEHYDROGENASE_REDUCTASE FAMILY 42E, MEMBER 2"/>
    <property type="match status" value="1"/>
</dbReference>
<dbReference type="OrthoDB" id="10058185at2759"/>
<dbReference type="InterPro" id="IPR036291">
    <property type="entry name" value="NAD(P)-bd_dom_sf"/>
</dbReference>
<dbReference type="GO" id="GO:0006694">
    <property type="term" value="P:steroid biosynthetic process"/>
    <property type="evidence" value="ECO:0007669"/>
    <property type="project" value="InterPro"/>
</dbReference>
<dbReference type="Gene3D" id="3.40.50.720">
    <property type="entry name" value="NAD(P)-binding Rossmann-like Domain"/>
    <property type="match status" value="1"/>
</dbReference>
<dbReference type="InterPro" id="IPR050177">
    <property type="entry name" value="Lipid_A_modif_metabolic_enz"/>
</dbReference>
<accession>A0A9P6H6U3</accession>
<reference evidence="4" key="1">
    <citation type="journal article" date="2020" name="Nat. Commun.">
        <title>Large-scale genome sequencing of mycorrhizal fungi provides insights into the early evolution of symbiotic traits.</title>
        <authorList>
            <person name="Miyauchi S."/>
            <person name="Kiss E."/>
            <person name="Kuo A."/>
            <person name="Drula E."/>
            <person name="Kohler A."/>
            <person name="Sanchez-Garcia M."/>
            <person name="Morin E."/>
            <person name="Andreopoulos B."/>
            <person name="Barry K.W."/>
            <person name="Bonito G."/>
            <person name="Buee M."/>
            <person name="Carver A."/>
            <person name="Chen C."/>
            <person name="Cichocki N."/>
            <person name="Clum A."/>
            <person name="Culley D."/>
            <person name="Crous P.W."/>
            <person name="Fauchery L."/>
            <person name="Girlanda M."/>
            <person name="Hayes R.D."/>
            <person name="Keri Z."/>
            <person name="LaButti K."/>
            <person name="Lipzen A."/>
            <person name="Lombard V."/>
            <person name="Magnuson J."/>
            <person name="Maillard F."/>
            <person name="Murat C."/>
            <person name="Nolan M."/>
            <person name="Ohm R.A."/>
            <person name="Pangilinan J."/>
            <person name="Pereira M.F."/>
            <person name="Perotto S."/>
            <person name="Peter M."/>
            <person name="Pfister S."/>
            <person name="Riley R."/>
            <person name="Sitrit Y."/>
            <person name="Stielow J.B."/>
            <person name="Szollosi G."/>
            <person name="Zifcakova L."/>
            <person name="Stursova M."/>
            <person name="Spatafora J.W."/>
            <person name="Tedersoo L."/>
            <person name="Vaario L.M."/>
            <person name="Yamada A."/>
            <person name="Yan M."/>
            <person name="Wang P."/>
            <person name="Xu J."/>
            <person name="Bruns T."/>
            <person name="Baldrian P."/>
            <person name="Vilgalys R."/>
            <person name="Dunand C."/>
            <person name="Henrissat B."/>
            <person name="Grigoriev I.V."/>
            <person name="Hibbett D."/>
            <person name="Nagy L.G."/>
            <person name="Martin F.M."/>
        </authorList>
    </citation>
    <scope>NUCLEOTIDE SEQUENCE</scope>
    <source>
        <strain evidence="4">UH-Tt-Lm1</strain>
    </source>
</reference>
<keyword evidence="2" id="KW-0560">Oxidoreductase</keyword>
<evidence type="ECO:0000259" key="3">
    <source>
        <dbReference type="Pfam" id="PF01073"/>
    </source>
</evidence>
<evidence type="ECO:0000256" key="1">
    <source>
        <dbReference type="ARBA" id="ARBA00009219"/>
    </source>
</evidence>